<keyword evidence="2" id="KW-1185">Reference proteome</keyword>
<dbReference type="Proteomes" id="UP000028664">
    <property type="component" value="Segment"/>
</dbReference>
<accession>A0A076G7F3</accession>
<proteinExistence type="predicted"/>
<protein>
    <submittedName>
        <fullName evidence="1">Uncharacterized protein</fullName>
    </submittedName>
</protein>
<organism evidence="1 2">
    <name type="scientific">Bacillus phage Bobb</name>
    <dbReference type="NCBI Taxonomy" id="1527469"/>
    <lineage>
        <taxon>Viruses</taxon>
        <taxon>Duplodnaviria</taxon>
        <taxon>Heunggongvirae</taxon>
        <taxon>Uroviricota</taxon>
        <taxon>Caudoviricetes</taxon>
        <taxon>Herelleviridae</taxon>
        <taxon>Bastillevirinae</taxon>
        <taxon>Agatevirus</taxon>
        <taxon>Agatevirus bobb</taxon>
    </lineage>
</organism>
<name>A0A076G7F3_9CAUD</name>
<dbReference type="KEGG" id="vg:20283427"/>
<evidence type="ECO:0000313" key="1">
    <source>
        <dbReference type="EMBL" id="AII28041.1"/>
    </source>
</evidence>
<reference evidence="1 2" key="1">
    <citation type="submission" date="2014-06" db="EMBL/GenBank/DDBJ databases">
        <title>Bioinformatic genomic analysis of Bacillus phage Bobb.</title>
        <authorList>
            <person name="Lewis H.M.N."/>
            <person name="Temple L."/>
            <person name="Barth R.N."/>
            <person name="Bowles K.M."/>
            <person name="Churchin D.I."/>
            <person name="Scott-Croshaw C."/>
            <person name="Glasgow G.H."/>
            <person name="Gloe M.W."/>
            <person name="McGough T.M."/>
            <person name="Nutbrown S.A."/>
            <person name="Romulus S.R."/>
            <person name="Sanders K.A.M."/>
            <person name="Diachok C.R."/>
            <person name="Serigano J.P."/>
            <person name="Shin D."/>
            <person name="Suresh M.H."/>
            <person name="Conner A.R.N."/>
            <person name="Korba R.M."/>
            <person name="Livermore R.J."/>
            <person name="Rohlf M.B."/>
            <person name="Utterback S.D."/>
            <person name="Wilson V.E."/>
        </authorList>
    </citation>
    <scope>NUCLEOTIDE SEQUENCE [LARGE SCALE GENOMIC DNA]</scope>
</reference>
<sequence length="182" mass="21405">MGAFIAQQPNGLYCRFSTTMDCPTHHNMTREDYLSNVTGTVRNRLDGKDTLDNFLHPFSEVLDRFIPNNMTQQEFDKIVQEMNIPAKELEKEREEQEFEEWLKEQKRFIFQTDKFEALGKGDDYVFQALAFLGETTNNIALARTVIANEPSVPKDLKMRLKNCQQDLWKLQDQLRKYSKDNQ</sequence>
<dbReference type="GeneID" id="20283427"/>
<dbReference type="RefSeq" id="YP_009056409.1">
    <property type="nucleotide sequence ID" value="NC_024792.1"/>
</dbReference>
<dbReference type="EMBL" id="KM051843">
    <property type="protein sequence ID" value="AII28041.1"/>
    <property type="molecule type" value="Genomic_DNA"/>
</dbReference>
<dbReference type="OrthoDB" id="26649at10239"/>
<evidence type="ECO:0000313" key="2">
    <source>
        <dbReference type="Proteomes" id="UP000028664"/>
    </source>
</evidence>